<evidence type="ECO:0000256" key="1">
    <source>
        <dbReference type="SAM" id="MobiDB-lite"/>
    </source>
</evidence>
<evidence type="ECO:0008006" key="4">
    <source>
        <dbReference type="Google" id="ProtNLM"/>
    </source>
</evidence>
<gene>
    <name evidence="2" type="ORF">GO620_010435</name>
</gene>
<dbReference type="AlphaFoldDB" id="A0A6I4I129"/>
<evidence type="ECO:0000313" key="2">
    <source>
        <dbReference type="EMBL" id="QQL48600.1"/>
    </source>
</evidence>
<feature type="compositionally biased region" description="Acidic residues" evidence="1">
    <location>
        <begin position="37"/>
        <end position="53"/>
    </location>
</feature>
<organism evidence="2 3">
    <name type="scientific">Mucilaginibacter ginkgonis</name>
    <dbReference type="NCBI Taxonomy" id="2682091"/>
    <lineage>
        <taxon>Bacteria</taxon>
        <taxon>Pseudomonadati</taxon>
        <taxon>Bacteroidota</taxon>
        <taxon>Sphingobacteriia</taxon>
        <taxon>Sphingobacteriales</taxon>
        <taxon>Sphingobacteriaceae</taxon>
        <taxon>Mucilaginibacter</taxon>
    </lineage>
</organism>
<name>A0A6I4I129_9SPHI</name>
<dbReference type="KEGG" id="mgik:GO620_010435"/>
<proteinExistence type="predicted"/>
<feature type="region of interest" description="Disordered" evidence="1">
    <location>
        <begin position="1"/>
        <end position="95"/>
    </location>
</feature>
<sequence>MNNEQIDPLDDENPDVDNQIQGDENGEPTGTDLRYDADEDSYELEVPSDDPDYDPPALFETAAKNGSDMNSDYDEANPYDIQGEYDRNRSIETDADSLGMHVEDASAEEVSAIDKALAHTPEDDRDDLDEEGYPINDAPAK</sequence>
<accession>A0A6I4I129</accession>
<feature type="compositionally biased region" description="Acidic residues" evidence="1">
    <location>
        <begin position="123"/>
        <end position="132"/>
    </location>
</feature>
<protein>
    <recommendedName>
        <fullName evidence="4">DUF5709 domain-containing protein</fullName>
    </recommendedName>
</protein>
<dbReference type="Proteomes" id="UP000429232">
    <property type="component" value="Chromosome"/>
</dbReference>
<keyword evidence="3" id="KW-1185">Reference proteome</keyword>
<dbReference type="EMBL" id="CP066775">
    <property type="protein sequence ID" value="QQL48600.1"/>
    <property type="molecule type" value="Genomic_DNA"/>
</dbReference>
<reference evidence="2 3" key="1">
    <citation type="submission" date="2020-12" db="EMBL/GenBank/DDBJ databases">
        <title>HMF7856_wgs.fasta genome submission.</title>
        <authorList>
            <person name="Kang H."/>
            <person name="Kim H."/>
            <person name="Joh K."/>
        </authorList>
    </citation>
    <scope>NUCLEOTIDE SEQUENCE [LARGE SCALE GENOMIC DNA]</scope>
    <source>
        <strain evidence="2 3">HMF7856</strain>
    </source>
</reference>
<feature type="region of interest" description="Disordered" evidence="1">
    <location>
        <begin position="110"/>
        <end position="141"/>
    </location>
</feature>
<evidence type="ECO:0000313" key="3">
    <source>
        <dbReference type="Proteomes" id="UP000429232"/>
    </source>
</evidence>
<dbReference type="RefSeq" id="WP_157525245.1">
    <property type="nucleotide sequence ID" value="NZ_CP066775.1"/>
</dbReference>